<dbReference type="Pfam" id="PF03652">
    <property type="entry name" value="RuvX"/>
    <property type="match status" value="1"/>
</dbReference>
<feature type="domain" description="YqgF/RNase H-like" evidence="5">
    <location>
        <begin position="2"/>
        <end position="100"/>
    </location>
</feature>
<protein>
    <submittedName>
        <fullName evidence="6">Pre-16S rRNA nuclease Yqg</fullName>
    </submittedName>
</protein>
<evidence type="ECO:0000256" key="4">
    <source>
        <dbReference type="ARBA" id="ARBA00022801"/>
    </source>
</evidence>
<evidence type="ECO:0000259" key="5">
    <source>
        <dbReference type="SMART" id="SM00732"/>
    </source>
</evidence>
<evidence type="ECO:0000313" key="6">
    <source>
        <dbReference type="EMBL" id="VAW29239.1"/>
    </source>
</evidence>
<dbReference type="NCBIfam" id="TIGR00250">
    <property type="entry name" value="RNAse_H_YqgF"/>
    <property type="match status" value="1"/>
</dbReference>
<sequence length="137" mass="15743">MGRILAIDYGQKRVGLAVTDTLQIIATGLETVAAKDIWKYLSEYLQREQVEVIVVGEPRDMMNRPSDSSRFVEPFVRKLRKIFPNMKIERYDERFTSKIAFQTMIDGGLGKKKRRNKALVDTISATLILQSYLESVK</sequence>
<dbReference type="GO" id="GO:0005829">
    <property type="term" value="C:cytosol"/>
    <property type="evidence" value="ECO:0007669"/>
    <property type="project" value="TreeGrafter"/>
</dbReference>
<dbReference type="PANTHER" id="PTHR33317:SF4">
    <property type="entry name" value="POLYNUCLEOTIDYL TRANSFERASE, RIBONUCLEASE H-LIKE SUPERFAMILY PROTEIN"/>
    <property type="match status" value="1"/>
</dbReference>
<dbReference type="InterPro" id="IPR005227">
    <property type="entry name" value="YqgF"/>
</dbReference>
<dbReference type="GO" id="GO:0016787">
    <property type="term" value="F:hydrolase activity"/>
    <property type="evidence" value="ECO:0007669"/>
    <property type="project" value="UniProtKB-KW"/>
</dbReference>
<reference evidence="6" key="1">
    <citation type="submission" date="2018-06" db="EMBL/GenBank/DDBJ databases">
        <authorList>
            <person name="Zhirakovskaya E."/>
        </authorList>
    </citation>
    <scope>NUCLEOTIDE SEQUENCE</scope>
</reference>
<gene>
    <name evidence="6" type="ORF">MNBD_BACTEROID07-53</name>
</gene>
<dbReference type="EMBL" id="UOET01000339">
    <property type="protein sequence ID" value="VAW29239.1"/>
    <property type="molecule type" value="Genomic_DNA"/>
</dbReference>
<name>A0A3B0UX71_9ZZZZ</name>
<dbReference type="AlphaFoldDB" id="A0A3B0UX71"/>
<dbReference type="InterPro" id="IPR037027">
    <property type="entry name" value="YqgF/RNaseH-like_dom_sf"/>
</dbReference>
<evidence type="ECO:0000256" key="2">
    <source>
        <dbReference type="ARBA" id="ARBA00022517"/>
    </source>
</evidence>
<dbReference type="SMART" id="SM00732">
    <property type="entry name" value="YqgFc"/>
    <property type="match status" value="1"/>
</dbReference>
<dbReference type="Gene3D" id="3.30.420.140">
    <property type="entry name" value="YqgF/RNase H-like domain"/>
    <property type="match status" value="1"/>
</dbReference>
<evidence type="ECO:0000256" key="3">
    <source>
        <dbReference type="ARBA" id="ARBA00022722"/>
    </source>
</evidence>
<dbReference type="GO" id="GO:0004518">
    <property type="term" value="F:nuclease activity"/>
    <property type="evidence" value="ECO:0007669"/>
    <property type="project" value="UniProtKB-KW"/>
</dbReference>
<keyword evidence="1" id="KW-0963">Cytoplasm</keyword>
<dbReference type="InterPro" id="IPR006641">
    <property type="entry name" value="YqgF/RNaseH-like_dom"/>
</dbReference>
<proteinExistence type="inferred from homology"/>
<keyword evidence="4" id="KW-0378">Hydrolase</keyword>
<dbReference type="HAMAP" id="MF_00651">
    <property type="entry name" value="Nuclease_YqgF"/>
    <property type="match status" value="1"/>
</dbReference>
<accession>A0A3B0UX71</accession>
<keyword evidence="2" id="KW-0690">Ribosome biogenesis</keyword>
<keyword evidence="3" id="KW-0540">Nuclease</keyword>
<organism evidence="6">
    <name type="scientific">hydrothermal vent metagenome</name>
    <dbReference type="NCBI Taxonomy" id="652676"/>
    <lineage>
        <taxon>unclassified sequences</taxon>
        <taxon>metagenomes</taxon>
        <taxon>ecological metagenomes</taxon>
    </lineage>
</organism>
<dbReference type="InterPro" id="IPR012337">
    <property type="entry name" value="RNaseH-like_sf"/>
</dbReference>
<dbReference type="GO" id="GO:0000967">
    <property type="term" value="P:rRNA 5'-end processing"/>
    <property type="evidence" value="ECO:0007669"/>
    <property type="project" value="TreeGrafter"/>
</dbReference>
<dbReference type="PANTHER" id="PTHR33317">
    <property type="entry name" value="POLYNUCLEOTIDYL TRANSFERASE, RIBONUCLEASE H-LIKE SUPERFAMILY PROTEIN"/>
    <property type="match status" value="1"/>
</dbReference>
<dbReference type="CDD" id="cd16964">
    <property type="entry name" value="YqgF"/>
    <property type="match status" value="1"/>
</dbReference>
<dbReference type="SUPFAM" id="SSF53098">
    <property type="entry name" value="Ribonuclease H-like"/>
    <property type="match status" value="1"/>
</dbReference>
<evidence type="ECO:0000256" key="1">
    <source>
        <dbReference type="ARBA" id="ARBA00022490"/>
    </source>
</evidence>